<dbReference type="SMART" id="SM00014">
    <property type="entry name" value="acidPPc"/>
    <property type="match status" value="1"/>
</dbReference>
<gene>
    <name evidence="3" type="ORF">GO608_06245</name>
</gene>
<feature type="transmembrane region" description="Helical" evidence="1">
    <location>
        <begin position="71"/>
        <end position="93"/>
    </location>
</feature>
<evidence type="ECO:0000256" key="1">
    <source>
        <dbReference type="SAM" id="Phobius"/>
    </source>
</evidence>
<evidence type="ECO:0000313" key="4">
    <source>
        <dbReference type="Proteomes" id="UP000601990"/>
    </source>
</evidence>
<protein>
    <submittedName>
        <fullName evidence="3">Phosphatase PAP2 family protein</fullName>
    </submittedName>
</protein>
<dbReference type="InterPro" id="IPR000326">
    <property type="entry name" value="PAP2/HPO"/>
</dbReference>
<reference evidence="3" key="1">
    <citation type="submission" date="2019-12" db="EMBL/GenBank/DDBJ databases">
        <title>Comparative genomics gives insights into the taxonomy of the Azoarcus-Aromatoleum group and reveals separate origins of nif in the plant-associated Azoarcus and non-plant-associated Aromatoleum sub-groups.</title>
        <authorList>
            <person name="Lafos M."/>
            <person name="Maluk M."/>
            <person name="Batista M."/>
            <person name="Junghare M."/>
            <person name="Carmona M."/>
            <person name="Faoro H."/>
            <person name="Cruz L.M."/>
            <person name="Battistoni F."/>
            <person name="De Souza E."/>
            <person name="Pedrosa F."/>
            <person name="Chen W.-M."/>
            <person name="Poole P.S."/>
            <person name="Dixon R.A."/>
            <person name="James E.K."/>
        </authorList>
    </citation>
    <scope>NUCLEOTIDE SEQUENCE</scope>
    <source>
        <strain evidence="3">U120</strain>
    </source>
</reference>
<keyword evidence="1" id="KW-0812">Transmembrane</keyword>
<accession>A0ABX1N170</accession>
<feature type="transmembrane region" description="Helical" evidence="1">
    <location>
        <begin position="170"/>
        <end position="192"/>
    </location>
</feature>
<dbReference type="Pfam" id="PF01569">
    <property type="entry name" value="PAP2"/>
    <property type="match status" value="1"/>
</dbReference>
<sequence length="227" mass="24426">MRFLRNWLEPRILGIVAAVTSALWIFIEVAEDVVEGDTHAFDNAILMALRPPGDAQAPLGPPWIEAAARDITALGSFTVLGLVVAAVTVFLLLARRHRTAMFVLLGTSSGTLASVLLKGAFSRPRPDIFPHGDFVISASFPSGHAMLSAVVYLTLGALLARLVPRRRLKLYVMSIALALTVIVGLSRIYLGVHWPTDVLAGWAAGAAWALGWWGAAELVKIRNGERA</sequence>
<proteinExistence type="predicted"/>
<evidence type="ECO:0000313" key="3">
    <source>
        <dbReference type="EMBL" id="NMF92923.1"/>
    </source>
</evidence>
<keyword evidence="4" id="KW-1185">Reference proteome</keyword>
<dbReference type="PANTHER" id="PTHR14969">
    <property type="entry name" value="SPHINGOSINE-1-PHOSPHATE PHOSPHOHYDROLASE"/>
    <property type="match status" value="1"/>
</dbReference>
<feature type="transmembrane region" description="Helical" evidence="1">
    <location>
        <begin position="12"/>
        <end position="30"/>
    </location>
</feature>
<dbReference type="PANTHER" id="PTHR14969:SF13">
    <property type="entry name" value="AT30094P"/>
    <property type="match status" value="1"/>
</dbReference>
<dbReference type="EMBL" id="WTVH01000008">
    <property type="protein sequence ID" value="NMF92923.1"/>
    <property type="molecule type" value="Genomic_DNA"/>
</dbReference>
<dbReference type="CDD" id="cd03392">
    <property type="entry name" value="PAP2_like_2"/>
    <property type="match status" value="1"/>
</dbReference>
<keyword evidence="1" id="KW-0472">Membrane</keyword>
<comment type="caution">
    <text evidence="3">The sequence shown here is derived from an EMBL/GenBank/DDBJ whole genome shotgun (WGS) entry which is preliminary data.</text>
</comment>
<dbReference type="Proteomes" id="UP000601990">
    <property type="component" value="Unassembled WGS sequence"/>
</dbReference>
<dbReference type="InterPro" id="IPR036938">
    <property type="entry name" value="PAP2/HPO_sf"/>
</dbReference>
<dbReference type="SUPFAM" id="SSF48317">
    <property type="entry name" value="Acid phosphatase/Vanadium-dependent haloperoxidase"/>
    <property type="match status" value="1"/>
</dbReference>
<feature type="transmembrane region" description="Helical" evidence="1">
    <location>
        <begin position="100"/>
        <end position="121"/>
    </location>
</feature>
<dbReference type="Gene3D" id="1.20.144.10">
    <property type="entry name" value="Phosphatidic acid phosphatase type 2/haloperoxidase"/>
    <property type="match status" value="1"/>
</dbReference>
<organism evidence="3 4">
    <name type="scientific">Aromatoleum buckelii</name>
    <dbReference type="NCBI Taxonomy" id="200254"/>
    <lineage>
        <taxon>Bacteria</taxon>
        <taxon>Pseudomonadati</taxon>
        <taxon>Pseudomonadota</taxon>
        <taxon>Betaproteobacteria</taxon>
        <taxon>Rhodocyclales</taxon>
        <taxon>Rhodocyclaceae</taxon>
        <taxon>Aromatoleum</taxon>
    </lineage>
</organism>
<feature type="transmembrane region" description="Helical" evidence="1">
    <location>
        <begin position="141"/>
        <end position="163"/>
    </location>
</feature>
<evidence type="ECO:0000259" key="2">
    <source>
        <dbReference type="SMART" id="SM00014"/>
    </source>
</evidence>
<feature type="transmembrane region" description="Helical" evidence="1">
    <location>
        <begin position="198"/>
        <end position="219"/>
    </location>
</feature>
<name>A0ABX1N170_9RHOO</name>
<keyword evidence="1" id="KW-1133">Transmembrane helix</keyword>
<feature type="domain" description="Phosphatidic acid phosphatase type 2/haloperoxidase" evidence="2">
    <location>
        <begin position="99"/>
        <end position="213"/>
    </location>
</feature>